<dbReference type="Proteomes" id="UP000735302">
    <property type="component" value="Unassembled WGS sequence"/>
</dbReference>
<proteinExistence type="predicted"/>
<reference evidence="2 3" key="1">
    <citation type="journal article" date="2021" name="Elife">
        <title>Chloroplast acquisition without the gene transfer in kleptoplastic sea slugs, Plakobranchus ocellatus.</title>
        <authorList>
            <person name="Maeda T."/>
            <person name="Takahashi S."/>
            <person name="Yoshida T."/>
            <person name="Shimamura S."/>
            <person name="Takaki Y."/>
            <person name="Nagai Y."/>
            <person name="Toyoda A."/>
            <person name="Suzuki Y."/>
            <person name="Arimoto A."/>
            <person name="Ishii H."/>
            <person name="Satoh N."/>
            <person name="Nishiyama T."/>
            <person name="Hasebe M."/>
            <person name="Maruyama T."/>
            <person name="Minagawa J."/>
            <person name="Obokata J."/>
            <person name="Shigenobu S."/>
        </authorList>
    </citation>
    <scope>NUCLEOTIDE SEQUENCE [LARGE SCALE GENOMIC DNA]</scope>
</reference>
<evidence type="ECO:0000256" key="1">
    <source>
        <dbReference type="SAM" id="MobiDB-lite"/>
    </source>
</evidence>
<feature type="region of interest" description="Disordered" evidence="1">
    <location>
        <begin position="97"/>
        <end position="205"/>
    </location>
</feature>
<feature type="compositionally biased region" description="Low complexity" evidence="1">
    <location>
        <begin position="97"/>
        <end position="181"/>
    </location>
</feature>
<accession>A0AAV4DWQ3</accession>
<dbReference type="AlphaFoldDB" id="A0AAV4DWQ3"/>
<evidence type="ECO:0000313" key="3">
    <source>
        <dbReference type="Proteomes" id="UP000735302"/>
    </source>
</evidence>
<organism evidence="2 3">
    <name type="scientific">Plakobranchus ocellatus</name>
    <dbReference type="NCBI Taxonomy" id="259542"/>
    <lineage>
        <taxon>Eukaryota</taxon>
        <taxon>Metazoa</taxon>
        <taxon>Spiralia</taxon>
        <taxon>Lophotrochozoa</taxon>
        <taxon>Mollusca</taxon>
        <taxon>Gastropoda</taxon>
        <taxon>Heterobranchia</taxon>
        <taxon>Euthyneura</taxon>
        <taxon>Panpulmonata</taxon>
        <taxon>Sacoglossa</taxon>
        <taxon>Placobranchoidea</taxon>
        <taxon>Plakobranchidae</taxon>
        <taxon>Plakobranchus</taxon>
    </lineage>
</organism>
<gene>
    <name evidence="2" type="ORF">PoB_007496200</name>
</gene>
<protein>
    <submittedName>
        <fullName evidence="2">Uncharacterized protein</fullName>
    </submittedName>
</protein>
<sequence>MGEHKCRQVIGTSVEHPEVSRSQLKLFEIPSQQQSETRQGCDHSHIGPDLAPPMVVWPCQIVFCPKHYQRPGTDKDLENNESQETSKQDTVVFSNFISSSKNNNSNNNNSSNNNNNKNNNNITSNNSSISINNNSSGSSSKNNNSNNNNSYNSTKNNSNNKQQHHQQQQQQQRQKHQQQQQDGLQAFRIKSSLTKQTKKKKIENQ</sequence>
<evidence type="ECO:0000313" key="2">
    <source>
        <dbReference type="EMBL" id="GFO48457.1"/>
    </source>
</evidence>
<feature type="compositionally biased region" description="Basic residues" evidence="1">
    <location>
        <begin position="196"/>
        <end position="205"/>
    </location>
</feature>
<keyword evidence="3" id="KW-1185">Reference proteome</keyword>
<comment type="caution">
    <text evidence="2">The sequence shown here is derived from an EMBL/GenBank/DDBJ whole genome shotgun (WGS) entry which is preliminary data.</text>
</comment>
<dbReference type="EMBL" id="BLXT01008389">
    <property type="protein sequence ID" value="GFO48457.1"/>
    <property type="molecule type" value="Genomic_DNA"/>
</dbReference>
<name>A0AAV4DWQ3_9GAST</name>